<evidence type="ECO:0000313" key="2">
    <source>
        <dbReference type="EMBL" id="MBB3667810.1"/>
    </source>
</evidence>
<dbReference type="SUPFAM" id="SSF56112">
    <property type="entry name" value="Protein kinase-like (PK-like)"/>
    <property type="match status" value="1"/>
</dbReference>
<keyword evidence="1 2" id="KW-0418">Kinase</keyword>
<dbReference type="Proteomes" id="UP000547528">
    <property type="component" value="Unassembled WGS sequence"/>
</dbReference>
<proteinExistence type="inferred from homology"/>
<keyword evidence="1" id="KW-0808">Transferase</keyword>
<organism evidence="2 3">
    <name type="scientific">Garicola koreensis</name>
    <dbReference type="NCBI Taxonomy" id="1262554"/>
    <lineage>
        <taxon>Bacteria</taxon>
        <taxon>Bacillati</taxon>
        <taxon>Actinomycetota</taxon>
        <taxon>Actinomycetes</taxon>
        <taxon>Micrococcales</taxon>
        <taxon>Micrococcaceae</taxon>
        <taxon>Garicola</taxon>
    </lineage>
</organism>
<accession>A0A7W5TRE6</accession>
<dbReference type="PANTHER" id="PTHR12149">
    <property type="entry name" value="FRUCTOSAMINE 3 KINASE-RELATED PROTEIN"/>
    <property type="match status" value="1"/>
</dbReference>
<name>A0A7W5TRE6_9MICC</name>
<gene>
    <name evidence="2" type="ORF">FHX47_001431</name>
</gene>
<keyword evidence="3" id="KW-1185">Reference proteome</keyword>
<dbReference type="GO" id="GO:0016301">
    <property type="term" value="F:kinase activity"/>
    <property type="evidence" value="ECO:0007669"/>
    <property type="project" value="UniProtKB-UniRule"/>
</dbReference>
<evidence type="ECO:0000256" key="1">
    <source>
        <dbReference type="PIRNR" id="PIRNR006221"/>
    </source>
</evidence>
<dbReference type="InterPro" id="IPR016477">
    <property type="entry name" value="Fructo-/Ketosamine-3-kinase"/>
</dbReference>
<protein>
    <submittedName>
        <fullName evidence="2">Fructosamine-3-kinase</fullName>
    </submittedName>
</protein>
<reference evidence="2 3" key="1">
    <citation type="submission" date="2020-08" db="EMBL/GenBank/DDBJ databases">
        <title>Sequencing the genomes of 1000 actinobacteria strains.</title>
        <authorList>
            <person name="Klenk H.-P."/>
        </authorList>
    </citation>
    <scope>NUCLEOTIDE SEQUENCE [LARGE SCALE GENOMIC DNA]</scope>
    <source>
        <strain evidence="2 3">DSM 28238</strain>
    </source>
</reference>
<dbReference type="AlphaFoldDB" id="A0A7W5TRE6"/>
<dbReference type="Gene3D" id="1.10.510.10">
    <property type="entry name" value="Transferase(Phosphotransferase) domain 1"/>
    <property type="match status" value="1"/>
</dbReference>
<dbReference type="Gene3D" id="1.20.1270.240">
    <property type="match status" value="1"/>
</dbReference>
<comment type="caution">
    <text evidence="2">The sequence shown here is derived from an EMBL/GenBank/DDBJ whole genome shotgun (WGS) entry which is preliminary data.</text>
</comment>
<dbReference type="PIRSF" id="PIRSF006221">
    <property type="entry name" value="Ketosamine-3-kinase"/>
    <property type="match status" value="1"/>
</dbReference>
<dbReference type="PANTHER" id="PTHR12149:SF8">
    <property type="entry name" value="PROTEIN-RIBULOSAMINE 3-KINASE"/>
    <property type="match status" value="1"/>
</dbReference>
<dbReference type="Pfam" id="PF03881">
    <property type="entry name" value="Fructosamin_kin"/>
    <property type="match status" value="1"/>
</dbReference>
<dbReference type="InterPro" id="IPR011009">
    <property type="entry name" value="Kinase-like_dom_sf"/>
</dbReference>
<dbReference type="EMBL" id="JACIBT010000003">
    <property type="protein sequence ID" value="MBB3667810.1"/>
    <property type="molecule type" value="Genomic_DNA"/>
</dbReference>
<comment type="similarity">
    <text evidence="1">Belongs to the fructosamine kinase family.</text>
</comment>
<evidence type="ECO:0000313" key="3">
    <source>
        <dbReference type="Proteomes" id="UP000547528"/>
    </source>
</evidence>
<sequence>MSFAKRTPAAHPQAALVEAAGLEWLKSAEACGGPAVVAVLAAEPGLLRLQEVTAAPPSAEAAAEFGAALARMHRSLGPDTPFGTLGAGHPADQPPLFGPADQPLPMGTGQHRSWGAFHAQQRLDPVLERLRPMASSSDWKVLLAARDQICAGVYDDEETASLIHGDLWSGNVLWSPAGAVLIDPAAHAGHRESDIAMLQLFGMPHLDELLGAYQQTAALQTGWQQRTAVHQLFYLAVHWLLFGSAYRGPTLAAARATVEY</sequence>
<dbReference type="RefSeq" id="WP_183358221.1">
    <property type="nucleotide sequence ID" value="NZ_BAABKR010000001.1"/>
</dbReference>